<keyword evidence="1" id="KW-0472">Membrane</keyword>
<organism evidence="2 3">
    <name type="scientific">Tenebrio molitor</name>
    <name type="common">Yellow mealworm beetle</name>
    <dbReference type="NCBI Taxonomy" id="7067"/>
    <lineage>
        <taxon>Eukaryota</taxon>
        <taxon>Metazoa</taxon>
        <taxon>Ecdysozoa</taxon>
        <taxon>Arthropoda</taxon>
        <taxon>Hexapoda</taxon>
        <taxon>Insecta</taxon>
        <taxon>Pterygota</taxon>
        <taxon>Neoptera</taxon>
        <taxon>Endopterygota</taxon>
        <taxon>Coleoptera</taxon>
        <taxon>Polyphaga</taxon>
        <taxon>Cucujiformia</taxon>
        <taxon>Tenebrionidae</taxon>
        <taxon>Tenebrio</taxon>
    </lineage>
</organism>
<evidence type="ECO:0000313" key="3">
    <source>
        <dbReference type="Proteomes" id="UP000719412"/>
    </source>
</evidence>
<keyword evidence="1" id="KW-1133">Transmembrane helix</keyword>
<name>A0A8J6HXH0_TENMO</name>
<reference evidence="2" key="1">
    <citation type="journal article" date="2020" name="J Insects Food Feed">
        <title>The yellow mealworm (Tenebrio molitor) genome: a resource for the emerging insects as food and feed industry.</title>
        <authorList>
            <person name="Eriksson T."/>
            <person name="Andere A."/>
            <person name="Kelstrup H."/>
            <person name="Emery V."/>
            <person name="Picard C."/>
        </authorList>
    </citation>
    <scope>NUCLEOTIDE SEQUENCE</scope>
    <source>
        <strain evidence="2">Stoneville</strain>
        <tissue evidence="2">Whole head</tissue>
    </source>
</reference>
<comment type="caution">
    <text evidence="2">The sequence shown here is derived from an EMBL/GenBank/DDBJ whole genome shotgun (WGS) entry which is preliminary data.</text>
</comment>
<proteinExistence type="predicted"/>
<sequence>MNGSCLRVSGRYRVSLNNKPNGVLSPGRSGFRPAGDGLHPRRCRGQSPLGYNVAHSLFESTGSGAIVHHPVPKIENPGQQEYLSSPNLAVTNLILGNVEVRLAFNGREHLPSTSCRQKVEPHPFLRRRQTKPSFVVALVVSVLFDVVLPLSVFVRQTSFVGVLAGVAGLSLQEIQSLLDGPLAAERVLKIGKLFGDSATHKKDSKILQTDEPMIVNNAKWLEV</sequence>
<dbReference type="Proteomes" id="UP000719412">
    <property type="component" value="Unassembled WGS sequence"/>
</dbReference>
<keyword evidence="1" id="KW-0812">Transmembrane</keyword>
<gene>
    <name evidence="2" type="ORF">GEV33_000162</name>
</gene>
<dbReference type="EMBL" id="JABDTM020000682">
    <property type="protein sequence ID" value="KAH0822629.1"/>
    <property type="molecule type" value="Genomic_DNA"/>
</dbReference>
<accession>A0A8J6HXH0</accession>
<keyword evidence="3" id="KW-1185">Reference proteome</keyword>
<protein>
    <submittedName>
        <fullName evidence="2">Uncharacterized protein</fullName>
    </submittedName>
</protein>
<feature type="transmembrane region" description="Helical" evidence="1">
    <location>
        <begin position="134"/>
        <end position="154"/>
    </location>
</feature>
<dbReference type="AlphaFoldDB" id="A0A8J6HXH0"/>
<evidence type="ECO:0000256" key="1">
    <source>
        <dbReference type="SAM" id="Phobius"/>
    </source>
</evidence>
<reference evidence="2" key="2">
    <citation type="submission" date="2021-08" db="EMBL/GenBank/DDBJ databases">
        <authorList>
            <person name="Eriksson T."/>
        </authorList>
    </citation>
    <scope>NUCLEOTIDE SEQUENCE</scope>
    <source>
        <strain evidence="2">Stoneville</strain>
        <tissue evidence="2">Whole head</tissue>
    </source>
</reference>
<evidence type="ECO:0000313" key="2">
    <source>
        <dbReference type="EMBL" id="KAH0822629.1"/>
    </source>
</evidence>